<gene>
    <name evidence="2" type="ORF">Anapl_04706</name>
</gene>
<protein>
    <submittedName>
        <fullName evidence="2">Uncharacterized protein</fullName>
    </submittedName>
</protein>
<evidence type="ECO:0000256" key="1">
    <source>
        <dbReference type="SAM" id="MobiDB-lite"/>
    </source>
</evidence>
<feature type="compositionally biased region" description="Basic and acidic residues" evidence="1">
    <location>
        <begin position="76"/>
        <end position="85"/>
    </location>
</feature>
<accession>R0LV34</accession>
<keyword evidence="3" id="KW-1185">Reference proteome</keyword>
<dbReference type="AlphaFoldDB" id="R0LV34"/>
<dbReference type="Proteomes" id="UP000296049">
    <property type="component" value="Unassembled WGS sequence"/>
</dbReference>
<reference evidence="3" key="1">
    <citation type="journal article" date="2013" name="Nat. Genet.">
        <title>The duck genome and transcriptome provide insight into an avian influenza virus reservoir species.</title>
        <authorList>
            <person name="Huang Y."/>
            <person name="Li Y."/>
            <person name="Burt D.W."/>
            <person name="Chen H."/>
            <person name="Zhang Y."/>
            <person name="Qian W."/>
            <person name="Kim H."/>
            <person name="Gan S."/>
            <person name="Zhao Y."/>
            <person name="Li J."/>
            <person name="Yi K."/>
            <person name="Feng H."/>
            <person name="Zhu P."/>
            <person name="Li B."/>
            <person name="Liu Q."/>
            <person name="Fairley S."/>
            <person name="Magor K.E."/>
            <person name="Du Z."/>
            <person name="Hu X."/>
            <person name="Goodman L."/>
            <person name="Tafer H."/>
            <person name="Vignal A."/>
            <person name="Lee T."/>
            <person name="Kim K.W."/>
            <person name="Sheng Z."/>
            <person name="An Y."/>
            <person name="Searle S."/>
            <person name="Herrero J."/>
            <person name="Groenen M.A."/>
            <person name="Crooijmans R.P."/>
            <person name="Faraut T."/>
            <person name="Cai Q."/>
            <person name="Webster R.G."/>
            <person name="Aldridge J.R."/>
            <person name="Warren W.C."/>
            <person name="Bartschat S."/>
            <person name="Kehr S."/>
            <person name="Marz M."/>
            <person name="Stadler P.F."/>
            <person name="Smith J."/>
            <person name="Kraus R.H."/>
            <person name="Zhao Y."/>
            <person name="Ren L."/>
            <person name="Fei J."/>
            <person name="Morisson M."/>
            <person name="Kaiser P."/>
            <person name="Griffin D.K."/>
            <person name="Rao M."/>
            <person name="Pitel F."/>
            <person name="Wang J."/>
            <person name="Li N."/>
        </authorList>
    </citation>
    <scope>NUCLEOTIDE SEQUENCE [LARGE SCALE GENOMIC DNA]</scope>
</reference>
<name>R0LV34_ANAPL</name>
<evidence type="ECO:0000313" key="3">
    <source>
        <dbReference type="Proteomes" id="UP000296049"/>
    </source>
</evidence>
<organism evidence="2 3">
    <name type="scientific">Anas platyrhynchos</name>
    <name type="common">Mallard</name>
    <name type="synonym">Anas boschas</name>
    <dbReference type="NCBI Taxonomy" id="8839"/>
    <lineage>
        <taxon>Eukaryota</taxon>
        <taxon>Metazoa</taxon>
        <taxon>Chordata</taxon>
        <taxon>Craniata</taxon>
        <taxon>Vertebrata</taxon>
        <taxon>Euteleostomi</taxon>
        <taxon>Archelosauria</taxon>
        <taxon>Archosauria</taxon>
        <taxon>Dinosauria</taxon>
        <taxon>Saurischia</taxon>
        <taxon>Theropoda</taxon>
        <taxon>Coelurosauria</taxon>
        <taxon>Aves</taxon>
        <taxon>Neognathae</taxon>
        <taxon>Galloanserae</taxon>
        <taxon>Anseriformes</taxon>
        <taxon>Anatidae</taxon>
        <taxon>Anatinae</taxon>
        <taxon>Anas</taxon>
    </lineage>
</organism>
<dbReference type="EMBL" id="KB742801">
    <property type="protein sequence ID" value="EOB04283.1"/>
    <property type="molecule type" value="Genomic_DNA"/>
</dbReference>
<feature type="region of interest" description="Disordered" evidence="1">
    <location>
        <begin position="158"/>
        <end position="179"/>
    </location>
</feature>
<evidence type="ECO:0000313" key="2">
    <source>
        <dbReference type="EMBL" id="EOB04283.1"/>
    </source>
</evidence>
<proteinExistence type="predicted"/>
<feature type="region of interest" description="Disordered" evidence="1">
    <location>
        <begin position="76"/>
        <end position="102"/>
    </location>
</feature>
<sequence>MTCYIVQRNHWTGFCCLQRTSVSVKEAPYQQFVVGAVSWCILLLGEPSDDCYAHNLLDVFAALSVHNDKLCREDSPLTSRARDKPGPAMHRTRSSEEPSFGGRTLASLPLNVGAASNLPGPGTVLSYHARVLLWYSKICTTGRFTKSSELLEVRNSSSAGSVADQNHGSPTQQVPPQHTSLRGLGAVEKKQQLTSPLHQTSSLSVEDLAQKPQEAFFPPSFQCQPPTSFAFAFQGTNSLTDAARTEPCSGLGAGQKAMSSYFSDAYLFLIRPEHVSLTYQTRGQCFRLASCKSGRYLTAKENSCIGKGEQRECCNAKLNGLLEIKELALRDAASQGPSQTRHCPNPRCNAVCAPPVFCSSLMTPLLMCCMAVRESSWELTRSLTLETSEVLFAVTQCGGQQHKPPCPPGLLFPYAPFIV</sequence>